<sequence length="90" mass="9752">MGKTKLCVPEDGVGEATLQKNLDWACDQGISCGRIQSDVVCAEPATVRSPTTIAVSHYHRRKGGIENACDFRSTAQTTTKDPSYGKCKYV</sequence>
<name>A0A6A2XQU0_HIBSY</name>
<dbReference type="GO" id="GO:0098552">
    <property type="term" value="C:side of membrane"/>
    <property type="evidence" value="ECO:0007669"/>
    <property type="project" value="UniProtKB-KW"/>
</dbReference>
<evidence type="ECO:0000256" key="3">
    <source>
        <dbReference type="ARBA" id="ARBA00022729"/>
    </source>
</evidence>
<feature type="domain" description="X8" evidence="4">
    <location>
        <begin position="5"/>
        <end position="89"/>
    </location>
</feature>
<dbReference type="GO" id="GO:0009506">
    <property type="term" value="C:plasmodesma"/>
    <property type="evidence" value="ECO:0007669"/>
    <property type="project" value="UniProtKB-ARBA"/>
</dbReference>
<dbReference type="AlphaFoldDB" id="A0A6A2XQU0"/>
<evidence type="ECO:0000256" key="2">
    <source>
        <dbReference type="ARBA" id="ARBA00022622"/>
    </source>
</evidence>
<dbReference type="PANTHER" id="PTHR31044:SF52">
    <property type="entry name" value="OS01G0631500 PROTEIN"/>
    <property type="match status" value="1"/>
</dbReference>
<dbReference type="GO" id="GO:0005886">
    <property type="term" value="C:plasma membrane"/>
    <property type="evidence" value="ECO:0007669"/>
    <property type="project" value="UniProtKB-SubCell"/>
</dbReference>
<dbReference type="EMBL" id="VEPZ02001530">
    <property type="protein sequence ID" value="KAE8669265.1"/>
    <property type="molecule type" value="Genomic_DNA"/>
</dbReference>
<dbReference type="OrthoDB" id="932566at2759"/>
<evidence type="ECO:0000256" key="1">
    <source>
        <dbReference type="ARBA" id="ARBA00004609"/>
    </source>
</evidence>
<gene>
    <name evidence="5" type="ORF">F3Y22_tig00112249pilonHSYRG00145</name>
</gene>
<dbReference type="Proteomes" id="UP000436088">
    <property type="component" value="Unassembled WGS sequence"/>
</dbReference>
<keyword evidence="2" id="KW-0336">GPI-anchor</keyword>
<dbReference type="Pfam" id="PF07983">
    <property type="entry name" value="X8"/>
    <property type="match status" value="1"/>
</dbReference>
<evidence type="ECO:0000313" key="5">
    <source>
        <dbReference type="EMBL" id="KAE8669265.1"/>
    </source>
</evidence>
<dbReference type="Gene3D" id="1.20.58.1040">
    <property type="match status" value="1"/>
</dbReference>
<keyword evidence="3" id="KW-0732">Signal</keyword>
<evidence type="ECO:0000259" key="4">
    <source>
        <dbReference type="SMART" id="SM00768"/>
    </source>
</evidence>
<dbReference type="PANTHER" id="PTHR31044">
    <property type="entry name" value="BETA-1,3 GLUCANASE"/>
    <property type="match status" value="1"/>
</dbReference>
<evidence type="ECO:0000313" key="6">
    <source>
        <dbReference type="Proteomes" id="UP000436088"/>
    </source>
</evidence>
<keyword evidence="2" id="KW-0449">Lipoprotein</keyword>
<keyword evidence="6" id="KW-1185">Reference proteome</keyword>
<reference evidence="5" key="1">
    <citation type="submission" date="2019-09" db="EMBL/GenBank/DDBJ databases">
        <title>Draft genome information of white flower Hibiscus syriacus.</title>
        <authorList>
            <person name="Kim Y.-M."/>
        </authorList>
    </citation>
    <scope>NUCLEOTIDE SEQUENCE [LARGE SCALE GENOMIC DNA]</scope>
    <source>
        <strain evidence="5">YM2019G1</strain>
    </source>
</reference>
<proteinExistence type="predicted"/>
<accession>A0A6A2XQU0</accession>
<dbReference type="InterPro" id="IPR044788">
    <property type="entry name" value="X8_dom_prot"/>
</dbReference>
<comment type="caution">
    <text evidence="5">The sequence shown here is derived from an EMBL/GenBank/DDBJ whole genome shotgun (WGS) entry which is preliminary data.</text>
</comment>
<keyword evidence="2" id="KW-0472">Membrane</keyword>
<keyword evidence="2" id="KW-0325">Glycoprotein</keyword>
<dbReference type="InterPro" id="IPR012946">
    <property type="entry name" value="X8"/>
</dbReference>
<comment type="subcellular location">
    <subcellularLocation>
        <location evidence="1">Cell membrane</location>
        <topology evidence="1">Lipid-anchor</topology>
        <topology evidence="1">GPI-anchor</topology>
    </subcellularLocation>
</comment>
<organism evidence="5 6">
    <name type="scientific">Hibiscus syriacus</name>
    <name type="common">Rose of Sharon</name>
    <dbReference type="NCBI Taxonomy" id="106335"/>
    <lineage>
        <taxon>Eukaryota</taxon>
        <taxon>Viridiplantae</taxon>
        <taxon>Streptophyta</taxon>
        <taxon>Embryophyta</taxon>
        <taxon>Tracheophyta</taxon>
        <taxon>Spermatophyta</taxon>
        <taxon>Magnoliopsida</taxon>
        <taxon>eudicotyledons</taxon>
        <taxon>Gunneridae</taxon>
        <taxon>Pentapetalae</taxon>
        <taxon>rosids</taxon>
        <taxon>malvids</taxon>
        <taxon>Malvales</taxon>
        <taxon>Malvaceae</taxon>
        <taxon>Malvoideae</taxon>
        <taxon>Hibiscus</taxon>
    </lineage>
</organism>
<dbReference type="SMART" id="SM00768">
    <property type="entry name" value="X8"/>
    <property type="match status" value="1"/>
</dbReference>
<protein>
    <recommendedName>
        <fullName evidence="4">X8 domain-containing protein</fullName>
    </recommendedName>
</protein>